<gene>
    <name evidence="5" type="primary">yegQ</name>
    <name evidence="5" type="ORF">K7K07_13830</name>
</gene>
<dbReference type="PANTHER" id="PTHR30217">
    <property type="entry name" value="PEPTIDASE U32 FAMILY"/>
    <property type="match status" value="1"/>
</dbReference>
<dbReference type="GO" id="GO:0005829">
    <property type="term" value="C:cytosol"/>
    <property type="evidence" value="ECO:0007669"/>
    <property type="project" value="TreeGrafter"/>
</dbReference>
<dbReference type="Proteomes" id="UP001209279">
    <property type="component" value="Chromosome"/>
</dbReference>
<keyword evidence="2" id="KW-0378">Hydrolase</keyword>
<protein>
    <submittedName>
        <fullName evidence="5">tRNA 5-hydroxyuridine modification protein YegQ</fullName>
    </submittedName>
</protein>
<name>A0AAJ5MFJ0_9PSED</name>
<keyword evidence="1" id="KW-0645">Protease</keyword>
<dbReference type="KEGG" id="pmos:O165_013450"/>
<organism evidence="5 6">
    <name type="scientific">Pseudomonas soli</name>
    <dbReference type="NCBI Taxonomy" id="1306993"/>
    <lineage>
        <taxon>Bacteria</taxon>
        <taxon>Pseudomonadati</taxon>
        <taxon>Pseudomonadota</taxon>
        <taxon>Gammaproteobacteria</taxon>
        <taxon>Pseudomonadales</taxon>
        <taxon>Pseudomonadaceae</taxon>
        <taxon>Pseudomonas</taxon>
    </lineage>
</organism>
<evidence type="ECO:0000256" key="1">
    <source>
        <dbReference type="ARBA" id="ARBA00022670"/>
    </source>
</evidence>
<evidence type="ECO:0000313" key="6">
    <source>
        <dbReference type="Proteomes" id="UP001209279"/>
    </source>
</evidence>
<accession>A0AAJ5MFJ0</accession>
<evidence type="ECO:0000256" key="2">
    <source>
        <dbReference type="ARBA" id="ARBA00022801"/>
    </source>
</evidence>
<comment type="similarity">
    <text evidence="3">Belongs to the peptidase U32 family.</text>
</comment>
<evidence type="ECO:0000256" key="3">
    <source>
        <dbReference type="ARBA" id="ARBA00038374"/>
    </source>
</evidence>
<dbReference type="EMBL" id="CP083803">
    <property type="protein sequence ID" value="UXZ43158.1"/>
    <property type="molecule type" value="Genomic_DNA"/>
</dbReference>
<evidence type="ECO:0000259" key="4">
    <source>
        <dbReference type="Pfam" id="PF16325"/>
    </source>
</evidence>
<dbReference type="GO" id="GO:0008233">
    <property type="term" value="F:peptidase activity"/>
    <property type="evidence" value="ECO:0007669"/>
    <property type="project" value="UniProtKB-KW"/>
</dbReference>
<dbReference type="PANTHER" id="PTHR30217:SF6">
    <property type="entry name" value="TRNA HYDROXYLATION PROTEIN P"/>
    <property type="match status" value="1"/>
</dbReference>
<dbReference type="InterPro" id="IPR032525">
    <property type="entry name" value="Peptidase_U32_C"/>
</dbReference>
<dbReference type="Gene3D" id="2.40.30.10">
    <property type="entry name" value="Translation factors"/>
    <property type="match status" value="1"/>
</dbReference>
<reference evidence="5" key="1">
    <citation type="submission" date="2021-08" db="EMBL/GenBank/DDBJ databases">
        <authorList>
            <person name="Yaryura P.M."/>
            <person name="Bianco M.I."/>
            <person name="Morais C."/>
            <person name="Setubal J.C."/>
        </authorList>
    </citation>
    <scope>NUCLEOTIDE SEQUENCE</scope>
    <source>
        <strain evidence="5">AP1</strain>
    </source>
</reference>
<dbReference type="RefSeq" id="WP_023631353.1">
    <property type="nucleotide sequence ID" value="NZ_CP009365.1"/>
</dbReference>
<dbReference type="InterPro" id="IPR051454">
    <property type="entry name" value="RNA/ubiquinone_mod_enzymes"/>
</dbReference>
<dbReference type="AlphaFoldDB" id="A0AAJ5MFJ0"/>
<dbReference type="Pfam" id="PF01136">
    <property type="entry name" value="Peptidase_U32"/>
    <property type="match status" value="1"/>
</dbReference>
<dbReference type="InterPro" id="IPR001539">
    <property type="entry name" value="Peptidase_U32"/>
</dbReference>
<dbReference type="PROSITE" id="PS01276">
    <property type="entry name" value="PEPTIDASE_U32"/>
    <property type="match status" value="1"/>
</dbReference>
<evidence type="ECO:0000313" key="5">
    <source>
        <dbReference type="EMBL" id="UXZ43158.1"/>
    </source>
</evidence>
<sequence>MTSSAKPELLAPAGTLKTMRYAFAYGADAVYAGQPRYSLRVRNNEFDHANLALGIQEAQAQGKRFYVVVNIAPHNAKLKTFLKDLAPVIEMGPDALIMSDPGLIMLVRQHFPQMPIHLSVQANTVNWASVKFWQGMGLTRVILSRELSLEEIEEIRQQVPEMELEVFVHGALCMAYSGRCLLSGYLNKRDANQGTCTNACRWKYEATPATENATGDIVREFEPTLGIGAPTDQVFLLQESNRPGEEMPAFEDEHGTYIMNAKDLRAIQHVERLAQMGVHSLKIEGRTKSHFYCARAVQSYRQAIDDAVAGRPFDRGLMVNLESLAQRGYTEGFLRRHVHDEYQNYQRGNSLSERQQFVGELTGVRVDGLAEVKVKNRFAVGDHLELMTPRGNYHFDLHRLCDRQQQAIEVAPGDGHVVYLPIPEQVSLEFGLLMRDLEGAEAAA</sequence>
<dbReference type="NCBIfam" id="NF011996">
    <property type="entry name" value="PRK15452.1"/>
    <property type="match status" value="1"/>
</dbReference>
<dbReference type="Pfam" id="PF16325">
    <property type="entry name" value="Peptidase_U32_C"/>
    <property type="match status" value="1"/>
</dbReference>
<feature type="domain" description="Peptidase family U32 C-terminal" evidence="4">
    <location>
        <begin position="354"/>
        <end position="435"/>
    </location>
</feature>
<dbReference type="GO" id="GO:0006508">
    <property type="term" value="P:proteolysis"/>
    <property type="evidence" value="ECO:0007669"/>
    <property type="project" value="UniProtKB-KW"/>
</dbReference>
<proteinExistence type="inferred from homology"/>